<keyword evidence="3" id="KW-1185">Reference proteome</keyword>
<gene>
    <name evidence="2" type="ORF">J2T23_003894</name>
</gene>
<evidence type="ECO:0000256" key="1">
    <source>
        <dbReference type="SAM" id="MobiDB-lite"/>
    </source>
</evidence>
<evidence type="ECO:0000313" key="2">
    <source>
        <dbReference type="EMBL" id="MDQ0147966.1"/>
    </source>
</evidence>
<feature type="region of interest" description="Disordered" evidence="1">
    <location>
        <begin position="1"/>
        <end position="24"/>
    </location>
</feature>
<reference evidence="2 3" key="1">
    <citation type="submission" date="2023-07" db="EMBL/GenBank/DDBJ databases">
        <title>Sorghum-associated microbial communities from plants grown in Nebraska, USA.</title>
        <authorList>
            <person name="Schachtman D."/>
        </authorList>
    </citation>
    <scope>NUCLEOTIDE SEQUENCE [LARGE SCALE GENOMIC DNA]</scope>
    <source>
        <strain evidence="2 3">DS1001</strain>
    </source>
</reference>
<dbReference type="Proteomes" id="UP001239267">
    <property type="component" value="Unassembled WGS sequence"/>
</dbReference>
<sequence>MHPALGDAAPLYTGPSPQAQPVRNQLDKHAELQYFREYLAGIPRKTGKAAEAVGGITVNHL</sequence>
<protein>
    <submittedName>
        <fullName evidence="2">Uncharacterized protein</fullName>
    </submittedName>
</protein>
<comment type="caution">
    <text evidence="2">The sequence shown here is derived from an EMBL/GenBank/DDBJ whole genome shotgun (WGS) entry which is preliminary data.</text>
</comment>
<proteinExistence type="predicted"/>
<name>A0AAJ1T0B3_9MICC</name>
<dbReference type="EMBL" id="JAUSTB010000021">
    <property type="protein sequence ID" value="MDQ0147966.1"/>
    <property type="molecule type" value="Genomic_DNA"/>
</dbReference>
<accession>A0AAJ1T0B3</accession>
<evidence type="ECO:0000313" key="3">
    <source>
        <dbReference type="Proteomes" id="UP001239267"/>
    </source>
</evidence>
<dbReference type="AlphaFoldDB" id="A0AAJ1T0B3"/>
<organism evidence="2 3">
    <name type="scientific">Pseudarthrobacter niigatensis</name>
    <dbReference type="NCBI Taxonomy" id="369935"/>
    <lineage>
        <taxon>Bacteria</taxon>
        <taxon>Bacillati</taxon>
        <taxon>Actinomycetota</taxon>
        <taxon>Actinomycetes</taxon>
        <taxon>Micrococcales</taxon>
        <taxon>Micrococcaceae</taxon>
        <taxon>Pseudarthrobacter</taxon>
    </lineage>
</organism>